<dbReference type="PANTHER" id="PTHR30605">
    <property type="entry name" value="ANHYDRO-N-ACETYLMURAMIC ACID KINASE"/>
    <property type="match status" value="1"/>
</dbReference>
<keyword evidence="1" id="KW-0119">Carbohydrate metabolism</keyword>
<dbReference type="GO" id="GO:0016301">
    <property type="term" value="F:kinase activity"/>
    <property type="evidence" value="ECO:0007669"/>
    <property type="project" value="UniProtKB-KW"/>
</dbReference>
<comment type="caution">
    <text evidence="2">The sequence shown here is derived from an EMBL/GenBank/DDBJ whole genome shotgun (WGS) entry which is preliminary data.</text>
</comment>
<dbReference type="Pfam" id="PF03702">
    <property type="entry name" value="AnmK"/>
    <property type="match status" value="1"/>
</dbReference>
<comment type="similarity">
    <text evidence="1">Belongs to the anhydro-N-acetylmuramic acid kinase family.</text>
</comment>
<dbReference type="EMBL" id="JBAKFM010000001">
    <property type="protein sequence ID" value="MEX0468684.1"/>
    <property type="molecule type" value="Genomic_DNA"/>
</dbReference>
<protein>
    <recommendedName>
        <fullName evidence="1">Anhydro-N-acetylmuramic acid kinase</fullName>
        <ecNumber evidence="1">2.7.1.170</ecNumber>
    </recommendedName>
    <alternativeName>
        <fullName evidence="1">AnhMurNAc kinase</fullName>
    </alternativeName>
</protein>
<keyword evidence="1" id="KW-0547">Nucleotide-binding</keyword>
<gene>
    <name evidence="1" type="primary">anmK</name>
    <name evidence="2" type="ORF">V6X73_02935</name>
</gene>
<dbReference type="RefSeq" id="WP_367957820.1">
    <property type="nucleotide sequence ID" value="NZ_JBAKFK010000001.1"/>
</dbReference>
<evidence type="ECO:0000256" key="1">
    <source>
        <dbReference type="HAMAP-Rule" id="MF_01270"/>
    </source>
</evidence>
<proteinExistence type="inferred from homology"/>
<organism evidence="2 3">
    <name type="scientific">Spiribacter pallidus</name>
    <dbReference type="NCBI Taxonomy" id="1987936"/>
    <lineage>
        <taxon>Bacteria</taxon>
        <taxon>Pseudomonadati</taxon>
        <taxon>Pseudomonadota</taxon>
        <taxon>Gammaproteobacteria</taxon>
        <taxon>Chromatiales</taxon>
        <taxon>Ectothiorhodospiraceae</taxon>
        <taxon>Spiribacter</taxon>
    </lineage>
</organism>
<feature type="binding site" evidence="1">
    <location>
        <begin position="9"/>
        <end position="16"/>
    </location>
    <ligand>
        <name>ATP</name>
        <dbReference type="ChEBI" id="CHEBI:30616"/>
    </ligand>
</feature>
<dbReference type="InterPro" id="IPR005338">
    <property type="entry name" value="Anhydro_N_Ac-Mur_kinase"/>
</dbReference>
<accession>A0ABV3TDE4</accession>
<comment type="function">
    <text evidence="1">Catalyzes the specific phosphorylation of 1,6-anhydro-N-acetylmuramic acid (anhMurNAc) with the simultaneous cleavage of the 1,6-anhydro ring, generating MurNAc-6-P. Is required for the utilization of anhMurNAc either imported from the medium or derived from its own cell wall murein, and thus plays a role in cell wall recycling.</text>
</comment>
<dbReference type="Gene3D" id="3.30.420.40">
    <property type="match status" value="2"/>
</dbReference>
<dbReference type="InterPro" id="IPR043129">
    <property type="entry name" value="ATPase_NBD"/>
</dbReference>
<keyword evidence="1 2" id="KW-0418">Kinase</keyword>
<dbReference type="CDD" id="cd24050">
    <property type="entry name" value="ASKHA_NBD_ANMK"/>
    <property type="match status" value="1"/>
</dbReference>
<comment type="catalytic activity">
    <reaction evidence="1">
        <text>1,6-anhydro-N-acetyl-beta-muramate + ATP + H2O = N-acetyl-D-muramate 6-phosphate + ADP + H(+)</text>
        <dbReference type="Rhea" id="RHEA:24952"/>
        <dbReference type="ChEBI" id="CHEBI:15377"/>
        <dbReference type="ChEBI" id="CHEBI:15378"/>
        <dbReference type="ChEBI" id="CHEBI:30616"/>
        <dbReference type="ChEBI" id="CHEBI:58690"/>
        <dbReference type="ChEBI" id="CHEBI:58722"/>
        <dbReference type="ChEBI" id="CHEBI:456216"/>
        <dbReference type="EC" id="2.7.1.170"/>
    </reaction>
</comment>
<dbReference type="Proteomes" id="UP001556709">
    <property type="component" value="Unassembled WGS sequence"/>
</dbReference>
<dbReference type="EC" id="2.7.1.170" evidence="1"/>
<evidence type="ECO:0000313" key="2">
    <source>
        <dbReference type="EMBL" id="MEX0468684.1"/>
    </source>
</evidence>
<sequence length="361" mass="38236">MDIIGLMSGTSLDGVDAVRVRFEDHGRMQAIGRHHQAYDATLRQALARVDATTPLGEVLRLDQAVADACASAAQPLLRPADDPNLPDGIALHGQTIWHAPDDDPATTCQIGNPARVAERTGVAVIADFRRRDMAAGGQGAPLAPLFHRALFAGDQPRAVVNLGGIANLTVLDARGGIRQGFDCGPANTLMDRWIASHRGAAYDRDGAWAASGRLLPELYERLLADPYFKRPPPKSTGPEHFNLEWLAGHLGGHEAPADVQATLADVTAGSIADAIMAWADDARDAVLCGGGALNTYLIGRIRQRLPGWPVRSSDALGVPVTDVEAMGFAWLGRAAMQGEALDMQAITGATHPVRLGAIYPA</sequence>
<dbReference type="SUPFAM" id="SSF53067">
    <property type="entry name" value="Actin-like ATPase domain"/>
    <property type="match status" value="1"/>
</dbReference>
<dbReference type="HAMAP" id="MF_01270">
    <property type="entry name" value="AnhMurNAc_kinase"/>
    <property type="match status" value="1"/>
</dbReference>
<evidence type="ECO:0000313" key="3">
    <source>
        <dbReference type="Proteomes" id="UP001556709"/>
    </source>
</evidence>
<keyword evidence="1 2" id="KW-0808">Transferase</keyword>
<keyword evidence="1" id="KW-0067">ATP-binding</keyword>
<name>A0ABV3TDE4_9GAMM</name>
<comment type="pathway">
    <text evidence="1">Cell wall biogenesis; peptidoglycan recycling.</text>
</comment>
<keyword evidence="3" id="KW-1185">Reference proteome</keyword>
<dbReference type="PANTHER" id="PTHR30605:SF0">
    <property type="entry name" value="ANHYDRO-N-ACETYLMURAMIC ACID KINASE"/>
    <property type="match status" value="1"/>
</dbReference>
<reference evidence="2 3" key="1">
    <citation type="submission" date="2024-02" db="EMBL/GenBank/DDBJ databases">
        <title>New especies of Spiribacter isolated from saline water.</title>
        <authorList>
            <person name="Leon M.J."/>
            <person name="De La Haba R."/>
            <person name="Sanchez-Porro C."/>
            <person name="Ventosa A."/>
        </authorList>
    </citation>
    <scope>NUCLEOTIDE SEQUENCE [LARGE SCALE GENOMIC DNA]</scope>
    <source>
        <strain evidence="3">ag22IC6-390</strain>
    </source>
</reference>
<comment type="pathway">
    <text evidence="1">Amino-sugar metabolism; 1,6-anhydro-N-acetylmuramate degradation.</text>
</comment>
<dbReference type="NCBIfam" id="NF007139">
    <property type="entry name" value="PRK09585.1-3"/>
    <property type="match status" value="1"/>
</dbReference>